<evidence type="ECO:0000313" key="2">
    <source>
        <dbReference type="Proteomes" id="UP000267096"/>
    </source>
</evidence>
<gene>
    <name evidence="1" type="ORF">ASIM_LOCUS17589</name>
</gene>
<dbReference type="EMBL" id="UYRR01034307">
    <property type="protein sequence ID" value="VDK60754.1"/>
    <property type="molecule type" value="Genomic_DNA"/>
</dbReference>
<evidence type="ECO:0008006" key="3">
    <source>
        <dbReference type="Google" id="ProtNLM"/>
    </source>
</evidence>
<accession>A0A3P6T0P7</accession>
<evidence type="ECO:0000313" key="1">
    <source>
        <dbReference type="EMBL" id="VDK60754.1"/>
    </source>
</evidence>
<protein>
    <recommendedName>
        <fullName evidence="3">BTB domain-containing protein</fullName>
    </recommendedName>
</protein>
<keyword evidence="2" id="KW-1185">Reference proteome</keyword>
<dbReference type="SUPFAM" id="SSF54695">
    <property type="entry name" value="POZ domain"/>
    <property type="match status" value="1"/>
</dbReference>
<name>A0A3P6T0P7_ANISI</name>
<dbReference type="Gene3D" id="3.30.710.10">
    <property type="entry name" value="Potassium Channel Kv1.1, Chain A"/>
    <property type="match status" value="1"/>
</dbReference>
<proteinExistence type="predicted"/>
<dbReference type="InterPro" id="IPR011333">
    <property type="entry name" value="SKP1/BTB/POZ_sf"/>
</dbReference>
<dbReference type="Proteomes" id="UP000267096">
    <property type="component" value="Unassembled WGS sequence"/>
</dbReference>
<sequence>MREALSETETSSWSTGILHIGRALLEAARHNVALDIPLHSDFVGDEKANDKQQNGTVLNINNECDQGAVLLEGNKMVKLDCYEFAQISPYFRAAFFGNFEEARTKQIMFGDPESDKFLNCLEFVRHLISDDKENIDPSLTSMSIEKALELLDIASYLLIEPALQVLSDRIIGITPASKLVAVYHYAENRYHPLAKRLWDLIVREFDKLMAGDAYFE</sequence>
<organism evidence="1 2">
    <name type="scientific">Anisakis simplex</name>
    <name type="common">Herring worm</name>
    <dbReference type="NCBI Taxonomy" id="6269"/>
    <lineage>
        <taxon>Eukaryota</taxon>
        <taxon>Metazoa</taxon>
        <taxon>Ecdysozoa</taxon>
        <taxon>Nematoda</taxon>
        <taxon>Chromadorea</taxon>
        <taxon>Rhabditida</taxon>
        <taxon>Spirurina</taxon>
        <taxon>Ascaridomorpha</taxon>
        <taxon>Ascaridoidea</taxon>
        <taxon>Anisakidae</taxon>
        <taxon>Anisakis</taxon>
        <taxon>Anisakis simplex complex</taxon>
    </lineage>
</organism>
<dbReference type="AlphaFoldDB" id="A0A3P6T0P7"/>
<reference evidence="1 2" key="1">
    <citation type="submission" date="2018-11" db="EMBL/GenBank/DDBJ databases">
        <authorList>
            <consortium name="Pathogen Informatics"/>
        </authorList>
    </citation>
    <scope>NUCLEOTIDE SEQUENCE [LARGE SCALE GENOMIC DNA]</scope>
</reference>
<dbReference type="OrthoDB" id="5803581at2759"/>